<dbReference type="Gene3D" id="3.10.50.40">
    <property type="match status" value="1"/>
</dbReference>
<keyword evidence="5 6" id="KW-0413">Isomerase</keyword>
<comment type="similarity">
    <text evidence="3 7">Belongs to the FKBP-type PPIase family.</text>
</comment>
<dbReference type="EC" id="5.2.1.8" evidence="7"/>
<feature type="domain" description="PPIase FKBP-type" evidence="9">
    <location>
        <begin position="165"/>
        <end position="251"/>
    </location>
</feature>
<evidence type="ECO:0000256" key="8">
    <source>
        <dbReference type="SAM" id="SignalP"/>
    </source>
</evidence>
<gene>
    <name evidence="10" type="primary">fkpA</name>
    <name evidence="10" type="ORF">RINTU1_30210</name>
</gene>
<proteinExistence type="inferred from homology"/>
<sequence length="270" mass="29691">MKSRFKFTLLAMTITLTLSTSQTFAIAETADKSVTTKTDNNFKTEDEKTSYALGASLGVYMANSFQEQEKLGIKLDKERFVTGVQEALNDRKKLSNEEISTILTAFEAQVKDKAQARMAKEVEDNEAAGKKYREKFAKEKGVKKTASGLLYHIEKPGTGQAPKDTDTVTVHYKGNLIDGTEFDNSYKHSEPTSFPLNGVIPGWQEGMKLLKKGGKITLVIPPDLAYGKEGIQNNIPGNSTLKFQVELLDVKSKPVSTEKAPSTTDTPAPK</sequence>
<comment type="caution">
    <text evidence="10">The sequence shown here is derived from an EMBL/GenBank/DDBJ whole genome shotgun (WGS) entry which is preliminary data.</text>
</comment>
<dbReference type="PROSITE" id="PS50059">
    <property type="entry name" value="FKBP_PPIASE"/>
    <property type="match status" value="1"/>
</dbReference>
<evidence type="ECO:0000256" key="5">
    <source>
        <dbReference type="ARBA" id="ARBA00023235"/>
    </source>
</evidence>
<evidence type="ECO:0000256" key="6">
    <source>
        <dbReference type="PROSITE-ProRule" id="PRU00277"/>
    </source>
</evidence>
<dbReference type="Pfam" id="PF00254">
    <property type="entry name" value="FKBP_C"/>
    <property type="match status" value="1"/>
</dbReference>
<dbReference type="NCBIfam" id="NF008150">
    <property type="entry name" value="PRK10902.1"/>
    <property type="match status" value="1"/>
</dbReference>
<dbReference type="InterPro" id="IPR046357">
    <property type="entry name" value="PPIase_dom_sf"/>
</dbReference>
<dbReference type="GO" id="GO:0003755">
    <property type="term" value="F:peptidyl-prolyl cis-trans isomerase activity"/>
    <property type="evidence" value="ECO:0007669"/>
    <property type="project" value="UniProtKB-UniRule"/>
</dbReference>
<dbReference type="FunFam" id="3.10.50.40:FF:000006">
    <property type="entry name" value="Peptidyl-prolyl cis-trans isomerase"/>
    <property type="match status" value="1"/>
</dbReference>
<dbReference type="InterPro" id="IPR000774">
    <property type="entry name" value="PPIase_FKBP_N"/>
</dbReference>
<keyword evidence="4 6" id="KW-0697">Rotamase</keyword>
<organism evidence="10 11">
    <name type="scientific">Candidatus Regiella insecticola</name>
    <dbReference type="NCBI Taxonomy" id="138073"/>
    <lineage>
        <taxon>Bacteria</taxon>
        <taxon>Pseudomonadati</taxon>
        <taxon>Pseudomonadota</taxon>
        <taxon>Gammaproteobacteria</taxon>
        <taxon>Enterobacterales</taxon>
        <taxon>Enterobacteriaceae</taxon>
        <taxon>aphid secondary symbionts</taxon>
        <taxon>Candidatus Regiella</taxon>
    </lineage>
</organism>
<evidence type="ECO:0000256" key="3">
    <source>
        <dbReference type="ARBA" id="ARBA00006577"/>
    </source>
</evidence>
<evidence type="ECO:0000313" key="11">
    <source>
        <dbReference type="Proteomes" id="UP000504714"/>
    </source>
</evidence>
<accession>A0A6L2ZRT7</accession>
<evidence type="ECO:0000256" key="4">
    <source>
        <dbReference type="ARBA" id="ARBA00023110"/>
    </source>
</evidence>
<dbReference type="Gene3D" id="1.10.287.460">
    <property type="entry name" value="Peptidyl-prolyl cis-trans isomerase, FKBP-type, N-terminal domain"/>
    <property type="match status" value="1"/>
</dbReference>
<feature type="signal peptide" evidence="8">
    <location>
        <begin position="1"/>
        <end position="25"/>
    </location>
</feature>
<dbReference type="GO" id="GO:0006457">
    <property type="term" value="P:protein folding"/>
    <property type="evidence" value="ECO:0007669"/>
    <property type="project" value="InterPro"/>
</dbReference>
<feature type="chain" id="PRO_5026857022" description="Peptidyl-prolyl cis-trans isomerase" evidence="8">
    <location>
        <begin position="26"/>
        <end position="270"/>
    </location>
</feature>
<reference evidence="10 11" key="1">
    <citation type="submission" date="2020-06" db="EMBL/GenBank/DDBJ databases">
        <title>The genome sequence of Candidatus Regiella insecticola strain Tut.</title>
        <authorList>
            <person name="Nikoh N."/>
            <person name="Tsuchida T."/>
            <person name="Koga R."/>
            <person name="Oshima K."/>
            <person name="Hattori M."/>
            <person name="Fukatsu T."/>
        </authorList>
    </citation>
    <scope>NUCLEOTIDE SEQUENCE [LARGE SCALE GENOMIC DNA]</scope>
    <source>
        <strain evidence="10 11">Tut</strain>
    </source>
</reference>
<protein>
    <recommendedName>
        <fullName evidence="7">Peptidyl-prolyl cis-trans isomerase</fullName>
        <ecNumber evidence="7">5.2.1.8</ecNumber>
    </recommendedName>
</protein>
<dbReference type="AlphaFoldDB" id="A0A6L2ZRT7"/>
<dbReference type="Pfam" id="PF01346">
    <property type="entry name" value="FKBP_N"/>
    <property type="match status" value="1"/>
</dbReference>
<evidence type="ECO:0000256" key="7">
    <source>
        <dbReference type="RuleBase" id="RU003915"/>
    </source>
</evidence>
<comment type="function">
    <text evidence="2">PPIases accelerate the folding of proteins. It catalyzes the cis-trans isomerization of proline imidic peptide bonds in oligopeptides.</text>
</comment>
<dbReference type="PANTHER" id="PTHR43811:SF19">
    <property type="entry name" value="39 KDA FK506-BINDING NUCLEAR PROTEIN"/>
    <property type="match status" value="1"/>
</dbReference>
<evidence type="ECO:0000256" key="2">
    <source>
        <dbReference type="ARBA" id="ARBA00002388"/>
    </source>
</evidence>
<name>A0A6L2ZRT7_9ENTR</name>
<dbReference type="Proteomes" id="UP000504714">
    <property type="component" value="Unassembled WGS sequence"/>
</dbReference>
<evidence type="ECO:0000313" key="10">
    <source>
        <dbReference type="EMBL" id="GFN47125.1"/>
    </source>
</evidence>
<dbReference type="SUPFAM" id="SSF54534">
    <property type="entry name" value="FKBP-like"/>
    <property type="match status" value="1"/>
</dbReference>
<dbReference type="InterPro" id="IPR001179">
    <property type="entry name" value="PPIase_FKBP_dom"/>
</dbReference>
<dbReference type="PANTHER" id="PTHR43811">
    <property type="entry name" value="FKBP-TYPE PEPTIDYL-PROLYL CIS-TRANS ISOMERASE FKPA"/>
    <property type="match status" value="1"/>
</dbReference>
<dbReference type="EMBL" id="BLXO01000007">
    <property type="protein sequence ID" value="GFN47125.1"/>
    <property type="molecule type" value="Genomic_DNA"/>
</dbReference>
<comment type="catalytic activity">
    <reaction evidence="1 6 7">
        <text>[protein]-peptidylproline (omega=180) = [protein]-peptidylproline (omega=0)</text>
        <dbReference type="Rhea" id="RHEA:16237"/>
        <dbReference type="Rhea" id="RHEA-COMP:10747"/>
        <dbReference type="Rhea" id="RHEA-COMP:10748"/>
        <dbReference type="ChEBI" id="CHEBI:83833"/>
        <dbReference type="ChEBI" id="CHEBI:83834"/>
        <dbReference type="EC" id="5.2.1.8"/>
    </reaction>
</comment>
<dbReference type="RefSeq" id="WP_176488648.1">
    <property type="nucleotide sequence ID" value="NZ_BLXO01000007.1"/>
</dbReference>
<evidence type="ECO:0000256" key="1">
    <source>
        <dbReference type="ARBA" id="ARBA00000971"/>
    </source>
</evidence>
<keyword evidence="8" id="KW-0732">Signal</keyword>
<dbReference type="InterPro" id="IPR036944">
    <property type="entry name" value="PPIase_FKBP_N_sf"/>
</dbReference>
<evidence type="ECO:0000259" key="9">
    <source>
        <dbReference type="PROSITE" id="PS50059"/>
    </source>
</evidence>